<reference evidence="2 4" key="1">
    <citation type="journal article" date="2020" name="Stud. Mycol.">
        <title>101 Dothideomycetes genomes: a test case for predicting lifestyles and emergence of pathogens.</title>
        <authorList>
            <person name="Haridas S."/>
            <person name="Albert R."/>
            <person name="Binder M."/>
            <person name="Bloem J."/>
            <person name="Labutti K."/>
            <person name="Salamov A."/>
            <person name="Andreopoulos B."/>
            <person name="Baker S."/>
            <person name="Barry K."/>
            <person name="Bills G."/>
            <person name="Bluhm B."/>
            <person name="Cannon C."/>
            <person name="Castanera R."/>
            <person name="Culley D."/>
            <person name="Daum C."/>
            <person name="Ezra D."/>
            <person name="Gonzalez J."/>
            <person name="Henrissat B."/>
            <person name="Kuo A."/>
            <person name="Liang C."/>
            <person name="Lipzen A."/>
            <person name="Lutzoni F."/>
            <person name="Magnuson J."/>
            <person name="Mondo S."/>
            <person name="Nolan M."/>
            <person name="Ohm R."/>
            <person name="Pangilinan J."/>
            <person name="Park H.-J."/>
            <person name="Ramirez L."/>
            <person name="Alfaro M."/>
            <person name="Sun H."/>
            <person name="Tritt A."/>
            <person name="Yoshinaga Y."/>
            <person name="Zwiers L.-H."/>
            <person name="Turgeon B."/>
            <person name="Goodwin S."/>
            <person name="Spatafora J."/>
            <person name="Crous P."/>
            <person name="Grigoriev I."/>
        </authorList>
    </citation>
    <scope>NUCLEOTIDE SEQUENCE</scope>
    <source>
        <strain evidence="2 4">CBS 304.34</strain>
    </source>
</reference>
<protein>
    <recommendedName>
        <fullName evidence="1">SPX domain-containing protein</fullName>
    </recommendedName>
</protein>
<evidence type="ECO:0000259" key="1">
    <source>
        <dbReference type="PROSITE" id="PS51382"/>
    </source>
</evidence>
<sequence>MRFGRNLHRHRIPEWASSYLDYGGLKRRLKLAVRDAAGRPSKPDLTDFFAAVVRESNKVEAFYQHQHGLVQTKQQAF</sequence>
<dbReference type="OrthoDB" id="1577640at2759"/>
<feature type="domain" description="SPX" evidence="1">
    <location>
        <begin position="1"/>
        <end position="77"/>
    </location>
</feature>
<dbReference type="Pfam" id="PF03105">
    <property type="entry name" value="SPX"/>
    <property type="match status" value="1"/>
</dbReference>
<gene>
    <name evidence="2 4" type="ORF">BDZ99DRAFT_462121</name>
</gene>
<dbReference type="Proteomes" id="UP000504636">
    <property type="component" value="Unplaced"/>
</dbReference>
<reference evidence="4" key="3">
    <citation type="submission" date="2025-04" db="UniProtKB">
        <authorList>
            <consortium name="RefSeq"/>
        </authorList>
    </citation>
    <scope>IDENTIFICATION</scope>
    <source>
        <strain evidence="4">CBS 304.34</strain>
    </source>
</reference>
<dbReference type="GeneID" id="54460659"/>
<name>A0A6A6YPX4_9PEZI</name>
<evidence type="ECO:0000313" key="4">
    <source>
        <dbReference type="RefSeq" id="XP_033577765.1"/>
    </source>
</evidence>
<dbReference type="InterPro" id="IPR004331">
    <property type="entry name" value="SPX_dom"/>
</dbReference>
<dbReference type="PROSITE" id="PS51382">
    <property type="entry name" value="SPX"/>
    <property type="match status" value="1"/>
</dbReference>
<dbReference type="AlphaFoldDB" id="A0A6A6YPX4"/>
<keyword evidence="3" id="KW-1185">Reference proteome</keyword>
<evidence type="ECO:0000313" key="3">
    <source>
        <dbReference type="Proteomes" id="UP000504636"/>
    </source>
</evidence>
<dbReference type="RefSeq" id="XP_033577765.1">
    <property type="nucleotide sequence ID" value="XM_033719766.1"/>
</dbReference>
<evidence type="ECO:0000313" key="2">
    <source>
        <dbReference type="EMBL" id="KAF2810801.1"/>
    </source>
</evidence>
<accession>A0A6A6YPX4</accession>
<proteinExistence type="predicted"/>
<dbReference type="EMBL" id="MU003699">
    <property type="protein sequence ID" value="KAF2810801.1"/>
    <property type="molecule type" value="Genomic_DNA"/>
</dbReference>
<organism evidence="2">
    <name type="scientific">Mytilinidion resinicola</name>
    <dbReference type="NCBI Taxonomy" id="574789"/>
    <lineage>
        <taxon>Eukaryota</taxon>
        <taxon>Fungi</taxon>
        <taxon>Dikarya</taxon>
        <taxon>Ascomycota</taxon>
        <taxon>Pezizomycotina</taxon>
        <taxon>Dothideomycetes</taxon>
        <taxon>Pleosporomycetidae</taxon>
        <taxon>Mytilinidiales</taxon>
        <taxon>Mytilinidiaceae</taxon>
        <taxon>Mytilinidion</taxon>
    </lineage>
</organism>
<reference evidence="4" key="2">
    <citation type="submission" date="2020-04" db="EMBL/GenBank/DDBJ databases">
        <authorList>
            <consortium name="NCBI Genome Project"/>
        </authorList>
    </citation>
    <scope>NUCLEOTIDE SEQUENCE</scope>
    <source>
        <strain evidence="4">CBS 304.34</strain>
    </source>
</reference>